<proteinExistence type="predicted"/>
<dbReference type="InterPro" id="IPR053178">
    <property type="entry name" value="Osmoadaptation_assoc"/>
</dbReference>
<name>A0A9P4TFS9_CURKU</name>
<evidence type="ECO:0000313" key="2">
    <source>
        <dbReference type="EMBL" id="KAF3003157.1"/>
    </source>
</evidence>
<feature type="compositionally biased region" description="Polar residues" evidence="1">
    <location>
        <begin position="487"/>
        <end position="512"/>
    </location>
</feature>
<sequence>MYHAIHAFGLAEILKAGIVANVDDEHYWNLIDNTYIDDVNEAMLAGRASVYDNDYYLPATYPRNFTAEDIQLTHSQRASMAIMHVFVQCPRLNCVVRHAIMHPEDTEALAAAVTLTEYMWQIDLAAQVADLLQSAITILSRPPDDGMREILTETLNFDSVQSMILCTRYWMLQNVLCGLTDTLQRHFPIETDFSLLPPPALVRQLDIDAGIRMAESLSWAESVSQTLPLVPLRLHTPLQISIGPWHRTIRDIALLSGPDTRLDVDLQASIEFHRALRMKRWLVDKCNQIHEQWDVSTVDEKALCEALDSMAGEKIPEWLPTRVRFEAEDGDMVIKLDYEKPSGGYHQNSSLSGPVSQRFQDADNSHAGSSTSADIESGRRGDSSTPAPDPVAYLFQTGRNCCSSAGMWPTADRPSPETSRLSTHTEGMKGYGPCTASSWWPQTPRHSAILLDSTHKTSAFQPKAIRKNGNTLVAFDNRRVNGCMSPAWNSTQRSMAPSSSPSVGADAASSSS</sequence>
<organism evidence="2 3">
    <name type="scientific">Curvularia kusanoi</name>
    <name type="common">Cochliobolus kusanoi</name>
    <dbReference type="NCBI Taxonomy" id="90978"/>
    <lineage>
        <taxon>Eukaryota</taxon>
        <taxon>Fungi</taxon>
        <taxon>Dikarya</taxon>
        <taxon>Ascomycota</taxon>
        <taxon>Pezizomycotina</taxon>
        <taxon>Dothideomycetes</taxon>
        <taxon>Pleosporomycetidae</taxon>
        <taxon>Pleosporales</taxon>
        <taxon>Pleosporineae</taxon>
        <taxon>Pleosporaceae</taxon>
        <taxon>Curvularia</taxon>
    </lineage>
</organism>
<dbReference type="OrthoDB" id="5126878at2759"/>
<dbReference type="Proteomes" id="UP000801428">
    <property type="component" value="Unassembled WGS sequence"/>
</dbReference>
<evidence type="ECO:0000313" key="3">
    <source>
        <dbReference type="Proteomes" id="UP000801428"/>
    </source>
</evidence>
<dbReference type="PANTHER" id="PTHR38111">
    <property type="entry name" value="ZN(2)-C6 FUNGAL-TYPE DOMAIN-CONTAINING PROTEIN-RELATED"/>
    <property type="match status" value="1"/>
</dbReference>
<feature type="compositionally biased region" description="Polar residues" evidence="1">
    <location>
        <begin position="345"/>
        <end position="359"/>
    </location>
</feature>
<feature type="region of interest" description="Disordered" evidence="1">
    <location>
        <begin position="405"/>
        <end position="427"/>
    </location>
</feature>
<evidence type="ECO:0000256" key="1">
    <source>
        <dbReference type="SAM" id="MobiDB-lite"/>
    </source>
</evidence>
<feature type="compositionally biased region" description="Polar residues" evidence="1">
    <location>
        <begin position="416"/>
        <end position="425"/>
    </location>
</feature>
<keyword evidence="3" id="KW-1185">Reference proteome</keyword>
<feature type="region of interest" description="Disordered" evidence="1">
    <location>
        <begin position="344"/>
        <end position="390"/>
    </location>
</feature>
<accession>A0A9P4TFS9</accession>
<feature type="region of interest" description="Disordered" evidence="1">
    <location>
        <begin position="486"/>
        <end position="512"/>
    </location>
</feature>
<dbReference type="AlphaFoldDB" id="A0A9P4TFS9"/>
<comment type="caution">
    <text evidence="2">The sequence shown here is derived from an EMBL/GenBank/DDBJ whole genome shotgun (WGS) entry which is preliminary data.</text>
</comment>
<protein>
    <submittedName>
        <fullName evidence="2">Uncharacterized protein</fullName>
    </submittedName>
</protein>
<dbReference type="PANTHER" id="PTHR38111:SF2">
    <property type="entry name" value="FINGER DOMAIN PROTEIN, PUTATIVE (AFU_ORTHOLOGUE AFUA_1G01560)-RELATED"/>
    <property type="match status" value="1"/>
</dbReference>
<reference evidence="2" key="1">
    <citation type="submission" date="2019-04" db="EMBL/GenBank/DDBJ databases">
        <title>Sequencing of skin fungus with MAO and IRED activity.</title>
        <authorList>
            <person name="Marsaioli A.J."/>
            <person name="Bonatto J.M.C."/>
            <person name="Reis Junior O."/>
        </authorList>
    </citation>
    <scope>NUCLEOTIDE SEQUENCE</scope>
    <source>
        <strain evidence="2">30M1</strain>
    </source>
</reference>
<dbReference type="EMBL" id="SWKU01000010">
    <property type="protein sequence ID" value="KAF3003157.1"/>
    <property type="molecule type" value="Genomic_DNA"/>
</dbReference>
<gene>
    <name evidence="2" type="ORF">E8E13_008981</name>
</gene>